<dbReference type="GeneTree" id="ENSGT00940000177851"/>
<name>A0A3B5QE63_XIPMA</name>
<sequence length="118" mass="13145">MFPIQPVRSEKNNPLGARFLTWSGVFEDKVLVIKLFAVDGFPAGAVVVGEVSSLAHELRDNRLLVVIPGTTTYVYYLFFSLIDRLKSGVPKVGPRGPVLCREMHACRELHARLVVHQS</sequence>
<protein>
    <submittedName>
        <fullName evidence="1">Uncharacterized protein</fullName>
    </submittedName>
</protein>
<organism evidence="1 2">
    <name type="scientific">Xiphophorus maculatus</name>
    <name type="common">Southern platyfish</name>
    <name type="synonym">Platypoecilus maculatus</name>
    <dbReference type="NCBI Taxonomy" id="8083"/>
    <lineage>
        <taxon>Eukaryota</taxon>
        <taxon>Metazoa</taxon>
        <taxon>Chordata</taxon>
        <taxon>Craniata</taxon>
        <taxon>Vertebrata</taxon>
        <taxon>Euteleostomi</taxon>
        <taxon>Actinopterygii</taxon>
        <taxon>Neopterygii</taxon>
        <taxon>Teleostei</taxon>
        <taxon>Neoteleostei</taxon>
        <taxon>Acanthomorphata</taxon>
        <taxon>Ovalentaria</taxon>
        <taxon>Atherinomorphae</taxon>
        <taxon>Cyprinodontiformes</taxon>
        <taxon>Poeciliidae</taxon>
        <taxon>Poeciliinae</taxon>
        <taxon>Xiphophorus</taxon>
    </lineage>
</organism>
<reference evidence="1" key="3">
    <citation type="submission" date="2025-08" db="UniProtKB">
        <authorList>
            <consortium name="Ensembl"/>
        </authorList>
    </citation>
    <scope>IDENTIFICATION</scope>
    <source>
        <strain evidence="1">JP 163 A</strain>
    </source>
</reference>
<dbReference type="AlphaFoldDB" id="A0A3B5QE63"/>
<accession>A0A3B5QE63</accession>
<proteinExistence type="predicted"/>
<dbReference type="Proteomes" id="UP000002852">
    <property type="component" value="Unassembled WGS sequence"/>
</dbReference>
<reference evidence="2" key="1">
    <citation type="submission" date="2012-01" db="EMBL/GenBank/DDBJ databases">
        <authorList>
            <person name="Walter R."/>
            <person name="Schartl M."/>
            <person name="Warren W."/>
        </authorList>
    </citation>
    <scope>NUCLEOTIDE SEQUENCE [LARGE SCALE GENOMIC DNA]</scope>
    <source>
        <strain evidence="2">JP 163 A</strain>
    </source>
</reference>
<reference evidence="2" key="2">
    <citation type="journal article" date="2013" name="Nat. Genet.">
        <title>The genome of the platyfish, Xiphophorus maculatus, provides insights into evolutionary adaptation and several complex traits.</title>
        <authorList>
            <person name="Schartl M."/>
            <person name="Walter R.B."/>
            <person name="Shen Y."/>
            <person name="Garcia T."/>
            <person name="Catchen J."/>
            <person name="Amores A."/>
            <person name="Braasch I."/>
            <person name="Chalopin D."/>
            <person name="Volff J.N."/>
            <person name="Lesch K.P."/>
            <person name="Bisazza A."/>
            <person name="Minx P."/>
            <person name="Hillier L."/>
            <person name="Wilson R.K."/>
            <person name="Fuerstenberg S."/>
            <person name="Boore J."/>
            <person name="Searle S."/>
            <person name="Postlethwait J.H."/>
            <person name="Warren W.C."/>
        </authorList>
    </citation>
    <scope>NUCLEOTIDE SEQUENCE [LARGE SCALE GENOMIC DNA]</scope>
    <source>
        <strain evidence="2">JP 163 A</strain>
    </source>
</reference>
<dbReference type="InParanoid" id="A0A3B5QE63"/>
<evidence type="ECO:0000313" key="2">
    <source>
        <dbReference type="Proteomes" id="UP000002852"/>
    </source>
</evidence>
<dbReference type="Ensembl" id="ENSXMAT00000026823.1">
    <property type="protein sequence ID" value="ENSXMAP00000028596.1"/>
    <property type="gene ID" value="ENSXMAG00000025562.1"/>
</dbReference>
<evidence type="ECO:0000313" key="1">
    <source>
        <dbReference type="Ensembl" id="ENSXMAP00000028596.1"/>
    </source>
</evidence>
<keyword evidence="2" id="KW-1185">Reference proteome</keyword>
<reference evidence="1" key="4">
    <citation type="submission" date="2025-09" db="UniProtKB">
        <authorList>
            <consortium name="Ensembl"/>
        </authorList>
    </citation>
    <scope>IDENTIFICATION</scope>
    <source>
        <strain evidence="1">JP 163 A</strain>
    </source>
</reference>